<dbReference type="GO" id="GO:0003677">
    <property type="term" value="F:DNA binding"/>
    <property type="evidence" value="ECO:0007669"/>
    <property type="project" value="UniProtKB-KW"/>
</dbReference>
<organism evidence="5 6">
    <name type="scientific">Lasius niger</name>
    <name type="common">Black garden ant</name>
    <dbReference type="NCBI Taxonomy" id="67767"/>
    <lineage>
        <taxon>Eukaryota</taxon>
        <taxon>Metazoa</taxon>
        <taxon>Ecdysozoa</taxon>
        <taxon>Arthropoda</taxon>
        <taxon>Hexapoda</taxon>
        <taxon>Insecta</taxon>
        <taxon>Pterygota</taxon>
        <taxon>Neoptera</taxon>
        <taxon>Endopterygota</taxon>
        <taxon>Hymenoptera</taxon>
        <taxon>Apocrita</taxon>
        <taxon>Aculeata</taxon>
        <taxon>Formicoidea</taxon>
        <taxon>Formicidae</taxon>
        <taxon>Formicinae</taxon>
        <taxon>Lasius</taxon>
        <taxon>Lasius</taxon>
    </lineage>
</organism>
<keyword evidence="2" id="KW-0238">DNA-binding</keyword>
<dbReference type="PANTHER" id="PTHR19303">
    <property type="entry name" value="TRANSPOSON"/>
    <property type="match status" value="1"/>
</dbReference>
<sequence length="555" mass="64176">MPCLLFALQEIARVPFSQEQTKQTRLSIEDRVKIVERLDNGEKGTDLAREYKISRSAITFIKKSKDYLIKQRSALIMCQGQTSKKRCTGVENSPLEQALYEWFLQKKSIGESVTGTMLQEKAVELNKMLNGTSNFKGTNGFISKFKKRHSIGSSTVHGEKTSISKSTSTFCREFIKYIMDNKIPLDKVYNAKETVLYWKTLPNKTLITSSEDEVPDRESVKNKVTLMICTNATGSHKLPMLIVGEEYNCFENIRSSSIIYTKQNNACMDKQLMLTWYQEIFLPEIEAVHSSSAEQCLLLLSDAPNHPSVEELNSINERCQIICLPSNATSLIPMDQGIIEKLKKIYRKQFLRVILTADTAEDVQKLLKSLDILKCCHLISDAWDEVSEFVIKDSWKNIFPLYLEEQLDLRLFLNMVNKIPEYDNITLEEINLWLNSDNNKQECQEVLDQEVLDQEVSDQEVLDQEMLDQEMAFREHHEEDKVDENINQENEEEEENNEDLNDNDSTNDVTAKSALDAIITFLFWYQTQNQCSLQDRQYIRKFSKRAMNEILSKDN</sequence>
<evidence type="ECO:0000313" key="5">
    <source>
        <dbReference type="EMBL" id="KMR03008.1"/>
    </source>
</evidence>
<feature type="compositionally biased region" description="Basic and acidic residues" evidence="3">
    <location>
        <begin position="475"/>
        <end position="484"/>
    </location>
</feature>
<comment type="caution">
    <text evidence="5">The sequence shown here is derived from an EMBL/GenBank/DDBJ whole genome shotgun (WGS) entry which is preliminary data.</text>
</comment>
<dbReference type="EMBL" id="LBMM01000249">
    <property type="protein sequence ID" value="KMR03008.1"/>
    <property type="molecule type" value="Genomic_DNA"/>
</dbReference>
<dbReference type="Pfam" id="PF03184">
    <property type="entry name" value="DDE_1"/>
    <property type="match status" value="1"/>
</dbReference>
<name>A0A0J7P2Y8_LASNI</name>
<reference evidence="5 6" key="1">
    <citation type="submission" date="2015-04" db="EMBL/GenBank/DDBJ databases">
        <title>Lasius niger genome sequencing.</title>
        <authorList>
            <person name="Konorov E.A."/>
            <person name="Nikitin M.A."/>
            <person name="Kirill M.V."/>
            <person name="Chang P."/>
        </authorList>
    </citation>
    <scope>NUCLEOTIDE SEQUENCE [LARGE SCALE GENOMIC DNA]</scope>
    <source>
        <tissue evidence="5">Whole</tissue>
    </source>
</reference>
<dbReference type="GO" id="GO:0005634">
    <property type="term" value="C:nucleus"/>
    <property type="evidence" value="ECO:0007669"/>
    <property type="project" value="UniProtKB-SubCell"/>
</dbReference>
<gene>
    <name evidence="5" type="ORF">RF55_812</name>
</gene>
<feature type="domain" description="HTH CENPB-type" evidence="4">
    <location>
        <begin position="83"/>
        <end position="155"/>
    </location>
</feature>
<dbReference type="InterPro" id="IPR004875">
    <property type="entry name" value="DDE_SF_endonuclease_dom"/>
</dbReference>
<dbReference type="InterPro" id="IPR006600">
    <property type="entry name" value="HTH_CenpB_DNA-bd_dom"/>
</dbReference>
<evidence type="ECO:0000256" key="3">
    <source>
        <dbReference type="SAM" id="MobiDB-lite"/>
    </source>
</evidence>
<keyword evidence="6" id="KW-1185">Reference proteome</keyword>
<protein>
    <submittedName>
        <fullName evidence="5">Jerky-like protein</fullName>
    </submittedName>
</protein>
<evidence type="ECO:0000256" key="2">
    <source>
        <dbReference type="ARBA" id="ARBA00023125"/>
    </source>
</evidence>
<feature type="compositionally biased region" description="Acidic residues" evidence="3">
    <location>
        <begin position="489"/>
        <end position="502"/>
    </location>
</feature>
<dbReference type="PaxDb" id="67767-A0A0J7P2Y8"/>
<dbReference type="PROSITE" id="PS51253">
    <property type="entry name" value="HTH_CENPB"/>
    <property type="match status" value="1"/>
</dbReference>
<dbReference type="InterPro" id="IPR009057">
    <property type="entry name" value="Homeodomain-like_sf"/>
</dbReference>
<evidence type="ECO:0000256" key="1">
    <source>
        <dbReference type="ARBA" id="ARBA00004123"/>
    </source>
</evidence>
<dbReference type="Pfam" id="PF03221">
    <property type="entry name" value="HTH_Tnp_Tc5"/>
    <property type="match status" value="1"/>
</dbReference>
<evidence type="ECO:0000313" key="6">
    <source>
        <dbReference type="Proteomes" id="UP000036403"/>
    </source>
</evidence>
<dbReference type="SMART" id="SM00674">
    <property type="entry name" value="CENPB"/>
    <property type="match status" value="1"/>
</dbReference>
<proteinExistence type="predicted"/>
<feature type="region of interest" description="Disordered" evidence="3">
    <location>
        <begin position="475"/>
        <end position="508"/>
    </location>
</feature>
<dbReference type="Gene3D" id="1.10.10.60">
    <property type="entry name" value="Homeodomain-like"/>
    <property type="match status" value="2"/>
</dbReference>
<dbReference type="Proteomes" id="UP000036403">
    <property type="component" value="Unassembled WGS sequence"/>
</dbReference>
<evidence type="ECO:0000259" key="4">
    <source>
        <dbReference type="PROSITE" id="PS51253"/>
    </source>
</evidence>
<dbReference type="InterPro" id="IPR050863">
    <property type="entry name" value="CenT-Element_Derived"/>
</dbReference>
<comment type="subcellular location">
    <subcellularLocation>
        <location evidence="1">Nucleus</location>
    </subcellularLocation>
</comment>
<dbReference type="AlphaFoldDB" id="A0A0J7P2Y8"/>
<dbReference type="OrthoDB" id="8111264at2759"/>
<dbReference type="STRING" id="67767.A0A0J7P2Y8"/>
<accession>A0A0J7P2Y8</accession>
<dbReference type="SUPFAM" id="SSF46689">
    <property type="entry name" value="Homeodomain-like"/>
    <property type="match status" value="2"/>
</dbReference>
<dbReference type="PANTHER" id="PTHR19303:SF73">
    <property type="entry name" value="PROTEIN PDC2"/>
    <property type="match status" value="1"/>
</dbReference>